<proteinExistence type="predicted"/>
<gene>
    <name evidence="2" type="ORF">LTR05_003762</name>
</gene>
<keyword evidence="3" id="KW-1185">Reference proteome</keyword>
<organism evidence="2 3">
    <name type="scientific">Lithohypha guttulata</name>
    <dbReference type="NCBI Taxonomy" id="1690604"/>
    <lineage>
        <taxon>Eukaryota</taxon>
        <taxon>Fungi</taxon>
        <taxon>Dikarya</taxon>
        <taxon>Ascomycota</taxon>
        <taxon>Pezizomycotina</taxon>
        <taxon>Eurotiomycetes</taxon>
        <taxon>Chaetothyriomycetidae</taxon>
        <taxon>Chaetothyriales</taxon>
        <taxon>Trichomeriaceae</taxon>
        <taxon>Lithohypha</taxon>
    </lineage>
</organism>
<reference evidence="2 3" key="1">
    <citation type="submission" date="2023-08" db="EMBL/GenBank/DDBJ databases">
        <title>Black Yeasts Isolated from many extreme environments.</title>
        <authorList>
            <person name="Coleine C."/>
            <person name="Stajich J.E."/>
            <person name="Selbmann L."/>
        </authorList>
    </citation>
    <scope>NUCLEOTIDE SEQUENCE [LARGE SCALE GENOMIC DNA]</scope>
    <source>
        <strain evidence="2 3">CCFEE 5910</strain>
    </source>
</reference>
<comment type="caution">
    <text evidence="2">The sequence shown here is derived from an EMBL/GenBank/DDBJ whole genome shotgun (WGS) entry which is preliminary data.</text>
</comment>
<feature type="region of interest" description="Disordered" evidence="1">
    <location>
        <begin position="341"/>
        <end position="364"/>
    </location>
</feature>
<name>A0AAN7YHP2_9EURO</name>
<evidence type="ECO:0000313" key="2">
    <source>
        <dbReference type="EMBL" id="KAK5086594.1"/>
    </source>
</evidence>
<evidence type="ECO:0000256" key="1">
    <source>
        <dbReference type="SAM" id="MobiDB-lite"/>
    </source>
</evidence>
<sequence length="364" mass="41643">MKTWTRPEQSSFASAIRLNRMLLMMDESSRDNIYELMREIEQGVRVQQAVDQQLEAELQAEIYRDHRDGTENSVLFQMLPAEIRSHIFSRIQKLRIFERVDDYPASEYRLEGIQNARRRLKGLKHLDLHLFIASWSAYEQPYEDGLVDQLLHFALGPQPKSKQQPKKRKLDLEADSDGEVYIVDTKKVDTGNIKDKDQAEHAQAPAANTENAPAVEVCPESQVSNTAKGKEKAIETSPGQSLHLFNNAQTSTTSASPTLSSAAIDLRPAFTIPPLKSFTPNVHQRSHQILQYRLNRTPDPKQPYYDALCERLSKHLADVFMDAGKKYRTFDEIPKLGEKPKAKVRDDERPLRGTEKRGILFMKD</sequence>
<accession>A0AAN7YHP2</accession>
<protein>
    <submittedName>
        <fullName evidence="2">Uncharacterized protein</fullName>
    </submittedName>
</protein>
<dbReference type="AlphaFoldDB" id="A0AAN7YHP2"/>
<evidence type="ECO:0000313" key="3">
    <source>
        <dbReference type="Proteomes" id="UP001309876"/>
    </source>
</evidence>
<dbReference type="Proteomes" id="UP001309876">
    <property type="component" value="Unassembled WGS sequence"/>
</dbReference>
<feature type="region of interest" description="Disordered" evidence="1">
    <location>
        <begin position="192"/>
        <end position="242"/>
    </location>
</feature>
<dbReference type="EMBL" id="JAVRRJ010000003">
    <property type="protein sequence ID" value="KAK5086594.1"/>
    <property type="molecule type" value="Genomic_DNA"/>
</dbReference>